<keyword evidence="1" id="KW-0479">Metal-binding</keyword>
<keyword evidence="12" id="KW-1185">Reference proteome</keyword>
<evidence type="ECO:0000313" key="14">
    <source>
        <dbReference type="RefSeq" id="XP_015283481.1"/>
    </source>
</evidence>
<dbReference type="Pfam" id="PF02023">
    <property type="entry name" value="SCAN"/>
    <property type="match status" value="1"/>
</dbReference>
<feature type="domain" description="C2H2-type" evidence="9">
    <location>
        <begin position="509"/>
        <end position="536"/>
    </location>
</feature>
<gene>
    <name evidence="13 14" type="primary">LOC107124514</name>
</gene>
<dbReference type="Pfam" id="PF00096">
    <property type="entry name" value="zf-C2H2"/>
    <property type="match status" value="7"/>
</dbReference>
<evidence type="ECO:0000256" key="2">
    <source>
        <dbReference type="ARBA" id="ARBA00022737"/>
    </source>
</evidence>
<dbReference type="SMART" id="SM00431">
    <property type="entry name" value="SCAN"/>
    <property type="match status" value="1"/>
</dbReference>
<feature type="domain" description="KRAB" evidence="11">
    <location>
        <begin position="153"/>
        <end position="229"/>
    </location>
</feature>
<evidence type="ECO:0000313" key="12">
    <source>
        <dbReference type="Proteomes" id="UP000694871"/>
    </source>
</evidence>
<dbReference type="SUPFAM" id="SSF47353">
    <property type="entry name" value="Retrovirus capsid dimerization domain-like"/>
    <property type="match status" value="1"/>
</dbReference>
<dbReference type="SMART" id="SM00355">
    <property type="entry name" value="ZnF_C2H2"/>
    <property type="match status" value="7"/>
</dbReference>
<name>A0ABM1LBZ4_GEKJA</name>
<dbReference type="RefSeq" id="XP_015283480.1">
    <property type="nucleotide sequence ID" value="XM_015427994.1"/>
</dbReference>
<dbReference type="InterPro" id="IPR001909">
    <property type="entry name" value="KRAB"/>
</dbReference>
<feature type="domain" description="SCAN box" evidence="10">
    <location>
        <begin position="62"/>
        <end position="137"/>
    </location>
</feature>
<keyword evidence="2" id="KW-0677">Repeat</keyword>
<dbReference type="Gene3D" id="3.30.160.60">
    <property type="entry name" value="Classic Zinc Finger"/>
    <property type="match status" value="6"/>
</dbReference>
<dbReference type="Proteomes" id="UP000694871">
    <property type="component" value="Unplaced"/>
</dbReference>
<dbReference type="PROSITE" id="PS50805">
    <property type="entry name" value="KRAB"/>
    <property type="match status" value="1"/>
</dbReference>
<evidence type="ECO:0000256" key="3">
    <source>
        <dbReference type="ARBA" id="ARBA00022771"/>
    </source>
</evidence>
<dbReference type="SUPFAM" id="SSF109640">
    <property type="entry name" value="KRAB domain (Kruppel-associated box)"/>
    <property type="match status" value="1"/>
</dbReference>
<evidence type="ECO:0000256" key="5">
    <source>
        <dbReference type="ARBA" id="ARBA00023015"/>
    </source>
</evidence>
<accession>A0ABM1LBZ4</accession>
<dbReference type="SMART" id="SM00349">
    <property type="entry name" value="KRAB"/>
    <property type="match status" value="1"/>
</dbReference>
<feature type="domain" description="C2H2-type" evidence="9">
    <location>
        <begin position="369"/>
        <end position="396"/>
    </location>
</feature>
<keyword evidence="4" id="KW-0862">Zinc</keyword>
<proteinExistence type="predicted"/>
<dbReference type="Pfam" id="PF01352">
    <property type="entry name" value="KRAB"/>
    <property type="match status" value="1"/>
</dbReference>
<feature type="domain" description="C2H2-type" evidence="9">
    <location>
        <begin position="453"/>
        <end position="480"/>
    </location>
</feature>
<keyword evidence="5" id="KW-0805">Transcription regulation</keyword>
<dbReference type="SUPFAM" id="SSF57667">
    <property type="entry name" value="beta-beta-alpha zinc fingers"/>
    <property type="match status" value="4"/>
</dbReference>
<dbReference type="PROSITE" id="PS50157">
    <property type="entry name" value="ZINC_FINGER_C2H2_2"/>
    <property type="match status" value="7"/>
</dbReference>
<evidence type="ECO:0000256" key="6">
    <source>
        <dbReference type="ARBA" id="ARBA00023163"/>
    </source>
</evidence>
<dbReference type="InterPro" id="IPR003309">
    <property type="entry name" value="SCAN_dom"/>
</dbReference>
<dbReference type="RefSeq" id="XP_015283481.1">
    <property type="nucleotide sequence ID" value="XM_015427995.1"/>
</dbReference>
<dbReference type="InterPro" id="IPR038269">
    <property type="entry name" value="SCAN_sf"/>
</dbReference>
<evidence type="ECO:0000256" key="1">
    <source>
        <dbReference type="ARBA" id="ARBA00022723"/>
    </source>
</evidence>
<feature type="domain" description="C2H2-type" evidence="9">
    <location>
        <begin position="425"/>
        <end position="452"/>
    </location>
</feature>
<dbReference type="InterPro" id="IPR036051">
    <property type="entry name" value="KRAB_dom_sf"/>
</dbReference>
<dbReference type="PROSITE" id="PS50804">
    <property type="entry name" value="SCAN_BOX"/>
    <property type="match status" value="1"/>
</dbReference>
<dbReference type="InterPro" id="IPR013087">
    <property type="entry name" value="Znf_C2H2_type"/>
</dbReference>
<evidence type="ECO:0000256" key="8">
    <source>
        <dbReference type="PROSITE-ProRule" id="PRU00042"/>
    </source>
</evidence>
<feature type="domain" description="C2H2-type" evidence="9">
    <location>
        <begin position="481"/>
        <end position="508"/>
    </location>
</feature>
<feature type="domain" description="C2H2-type" evidence="9">
    <location>
        <begin position="537"/>
        <end position="564"/>
    </location>
</feature>
<evidence type="ECO:0000259" key="11">
    <source>
        <dbReference type="PROSITE" id="PS50805"/>
    </source>
</evidence>
<dbReference type="PROSITE" id="PS00028">
    <property type="entry name" value="ZINC_FINGER_C2H2_1"/>
    <property type="match status" value="7"/>
</dbReference>
<evidence type="ECO:0000259" key="9">
    <source>
        <dbReference type="PROSITE" id="PS50157"/>
    </source>
</evidence>
<keyword evidence="6" id="KW-0804">Transcription</keyword>
<organism evidence="12 14">
    <name type="scientific">Gekko japonicus</name>
    <name type="common">Schlegel's Japanese gecko</name>
    <dbReference type="NCBI Taxonomy" id="146911"/>
    <lineage>
        <taxon>Eukaryota</taxon>
        <taxon>Metazoa</taxon>
        <taxon>Chordata</taxon>
        <taxon>Craniata</taxon>
        <taxon>Vertebrata</taxon>
        <taxon>Euteleostomi</taxon>
        <taxon>Lepidosauria</taxon>
        <taxon>Squamata</taxon>
        <taxon>Bifurcata</taxon>
        <taxon>Gekkota</taxon>
        <taxon>Gekkonidae</taxon>
        <taxon>Gekkoninae</taxon>
        <taxon>Gekko</taxon>
    </lineage>
</organism>
<keyword evidence="7" id="KW-0539">Nucleus</keyword>
<reference evidence="13 14" key="1">
    <citation type="submission" date="2025-05" db="UniProtKB">
        <authorList>
            <consortium name="RefSeq"/>
        </authorList>
    </citation>
    <scope>IDENTIFICATION</scope>
</reference>
<evidence type="ECO:0000313" key="13">
    <source>
        <dbReference type="RefSeq" id="XP_015283480.1"/>
    </source>
</evidence>
<evidence type="ECO:0000256" key="4">
    <source>
        <dbReference type="ARBA" id="ARBA00022833"/>
    </source>
</evidence>
<dbReference type="PANTHER" id="PTHR23226">
    <property type="entry name" value="ZINC FINGER AND SCAN DOMAIN-CONTAINING"/>
    <property type="match status" value="1"/>
</dbReference>
<dbReference type="PANTHER" id="PTHR23226:SF421">
    <property type="entry name" value="ZINC FINGER PROTEIN 681 ISOFORM X1"/>
    <property type="match status" value="1"/>
</dbReference>
<protein>
    <submittedName>
        <fullName evidence="13 14">Zinc finger protein 773-like</fullName>
    </submittedName>
</protein>
<dbReference type="Gene3D" id="6.10.140.140">
    <property type="match status" value="1"/>
</dbReference>
<feature type="domain" description="C2H2-type" evidence="9">
    <location>
        <begin position="397"/>
        <end position="424"/>
    </location>
</feature>
<dbReference type="CDD" id="cd07765">
    <property type="entry name" value="KRAB_A-box"/>
    <property type="match status" value="1"/>
</dbReference>
<evidence type="ECO:0000256" key="7">
    <source>
        <dbReference type="ARBA" id="ARBA00023242"/>
    </source>
</evidence>
<dbReference type="GeneID" id="107124514"/>
<dbReference type="InterPro" id="IPR036236">
    <property type="entry name" value="Znf_C2H2_sf"/>
</dbReference>
<evidence type="ECO:0000259" key="10">
    <source>
        <dbReference type="PROSITE" id="PS50804"/>
    </source>
</evidence>
<dbReference type="Gene3D" id="1.10.4020.10">
    <property type="entry name" value="DNA breaking-rejoining enzymes"/>
    <property type="match status" value="1"/>
</dbReference>
<keyword evidence="3 8" id="KW-0863">Zinc-finger</keyword>
<sequence length="569" mass="65193">MEPHRTWPVKEGCILFLAASHPWELPEQYHPSRQQQPVNPPSGGKEAILSQLLQPPEAARPQSFHAGTIQFGETPRETLSRLSKAVLQWLRPQEHSKEQIVDLVILEQFLSVLPTDMQAWVRAKEPGSSKEAAYLAEACLQEQEPAKPAQLPITFEDVTVPFTEKEWALLEAREKALYWEIMQDNYDNVASLGFLRPETDVRSPEEWKRQDTFKFQLSEKRMQTKINFSESPQLKLEMASERKRNPRSLIFDLRGCGEREIPNDICSENSPFKAENCPVKAENSPIKENPKNNSKPKIPDLVEKQSMFSGLSEGNPRKAEARDSQQMTQTLEENSLPQQDEMLFGTGLFFKEPPQVVAALKGDLQETHHICTECGKSCRSFAALTKHHRAHKVEKCYKCPVCEKRFSRSSNLITHQRIHTGLKPFQCTDCEKSFNNKSTLVKHQRTHTGEKPYVCLDCGKGFTQSSNLIKHQRIHTGVKPYRCPDCDRSFTQSSHFIDHQRIHTGERPYKCPDCGKGFSLCSSLIIHHRIHTGEKPFECPVCEKSFSSRSTLINHRRVHTRNKPYECVD</sequence>